<dbReference type="Proteomes" id="UP000199350">
    <property type="component" value="Chromosome I"/>
</dbReference>
<dbReference type="OrthoDB" id="4472230at2"/>
<dbReference type="Pfam" id="PF08924">
    <property type="entry name" value="Rv2525c_GlyHyd-like"/>
    <property type="match status" value="1"/>
</dbReference>
<dbReference type="PROSITE" id="PS51318">
    <property type="entry name" value="TAT"/>
    <property type="match status" value="1"/>
</dbReference>
<evidence type="ECO:0000259" key="2">
    <source>
        <dbReference type="Pfam" id="PF08924"/>
    </source>
</evidence>
<reference evidence="4" key="1">
    <citation type="submission" date="2016-10" db="EMBL/GenBank/DDBJ databases">
        <authorList>
            <person name="Varghese N."/>
            <person name="Submissions S."/>
        </authorList>
    </citation>
    <scope>NUCLEOTIDE SEQUENCE [LARGE SCALE GENOMIC DNA]</scope>
    <source>
        <strain evidence="4">DSM 20632</strain>
    </source>
</reference>
<feature type="chain" id="PRO_5009245222" evidence="1">
    <location>
        <begin position="36"/>
        <end position="296"/>
    </location>
</feature>
<dbReference type="InterPro" id="IPR006311">
    <property type="entry name" value="TAT_signal"/>
</dbReference>
<keyword evidence="1" id="KW-0732">Signal</keyword>
<gene>
    <name evidence="3" type="ORF">SAMN04488535_0086</name>
</gene>
<name>A0A1G9LC10_9CORY</name>
<accession>A0A1G9LC10</accession>
<dbReference type="STRING" id="38302.SAMN04488535_0086"/>
<evidence type="ECO:0000313" key="3">
    <source>
        <dbReference type="EMBL" id="SDL59065.1"/>
    </source>
</evidence>
<dbReference type="AlphaFoldDB" id="A0A1G9LC10"/>
<dbReference type="NCBIfam" id="TIGR01409">
    <property type="entry name" value="TAT_signal_seq"/>
    <property type="match status" value="1"/>
</dbReference>
<dbReference type="SUPFAM" id="SSF51445">
    <property type="entry name" value="(Trans)glycosidases"/>
    <property type="match status" value="1"/>
</dbReference>
<dbReference type="InterPro" id="IPR019546">
    <property type="entry name" value="TAT_signal_bac_arc"/>
</dbReference>
<feature type="signal peptide" evidence="1">
    <location>
        <begin position="1"/>
        <end position="35"/>
    </location>
</feature>
<dbReference type="EMBL" id="LT629700">
    <property type="protein sequence ID" value="SDL59065.1"/>
    <property type="molecule type" value="Genomic_DNA"/>
</dbReference>
<protein>
    <submittedName>
        <fullName evidence="3">Tat (Twin-arginine translocation) pathway signal sequence</fullName>
    </submittedName>
</protein>
<keyword evidence="4" id="KW-1185">Reference proteome</keyword>
<evidence type="ECO:0000256" key="1">
    <source>
        <dbReference type="SAM" id="SignalP"/>
    </source>
</evidence>
<sequence>MPHSPLDRRRFLKTAALAAAAGTVTTAGLAPSAHAQRAVVGTVLDYSAGVPSGRSVKAAGHLGAVRYVSQPRPDATWMLGKPVSLAETQDFKANGLATASVYQFGRAQTADWLGGAAAAATHAPQAIHLHRAAGGPTGRPIYIAIDDNPTRPQYDNQIRPYLRAFSAALTAAGYLTGVYGNYNCIQWASEDGIGSFYWMHDWGSNGRIHPRANIHQVAKWQTTIDGVVCDINNVYTADWGQWTPGQASPVAPAAPALPAIPVDQLLQGSSQLSSQLSAQLPATIDQAIAQARAFLP</sequence>
<dbReference type="Gene3D" id="3.20.20.80">
    <property type="entry name" value="Glycosidases"/>
    <property type="match status" value="1"/>
</dbReference>
<organism evidence="3 4">
    <name type="scientific">Corynebacterium mycetoides</name>
    <dbReference type="NCBI Taxonomy" id="38302"/>
    <lineage>
        <taxon>Bacteria</taxon>
        <taxon>Bacillati</taxon>
        <taxon>Actinomycetota</taxon>
        <taxon>Actinomycetes</taxon>
        <taxon>Mycobacteriales</taxon>
        <taxon>Corynebacteriaceae</taxon>
        <taxon>Corynebacterium</taxon>
    </lineage>
</organism>
<feature type="domain" description="Rv2525c-like glycoside hydrolase-like" evidence="2">
    <location>
        <begin position="56"/>
        <end position="233"/>
    </location>
</feature>
<evidence type="ECO:0000313" key="4">
    <source>
        <dbReference type="Proteomes" id="UP000199350"/>
    </source>
</evidence>
<proteinExistence type="predicted"/>
<dbReference type="InterPro" id="IPR015020">
    <property type="entry name" value="Rv2525c-like_Glyco_Hydro-like"/>
</dbReference>
<dbReference type="InterPro" id="IPR017853">
    <property type="entry name" value="GH"/>
</dbReference>